<reference evidence="6 7" key="2">
    <citation type="journal article" date="2010" name="Stand. Genomic Sci.">
        <title>Complete genome sequence of Xylanimonas cellulosilytica type strain (XIL07).</title>
        <authorList>
            <person name="Foster B."/>
            <person name="Pukall R."/>
            <person name="Abt B."/>
            <person name="Nolan M."/>
            <person name="Glavina Del Rio T."/>
            <person name="Chen F."/>
            <person name="Lucas S."/>
            <person name="Tice H."/>
            <person name="Pitluck S."/>
            <person name="Cheng J.-F."/>
            <person name="Chertkov O."/>
            <person name="Brettin T."/>
            <person name="Han C."/>
            <person name="Detter J.C."/>
            <person name="Bruce D."/>
            <person name="Goodwin L."/>
            <person name="Ivanova N."/>
            <person name="Mavromatis K."/>
            <person name="Pati A."/>
            <person name="Mikhailova N."/>
            <person name="Chen A."/>
            <person name="Palaniappan K."/>
            <person name="Land M."/>
            <person name="Hauser L."/>
            <person name="Chang Y.-J."/>
            <person name="Jeffries C.D."/>
            <person name="Chain P."/>
            <person name="Rohde M."/>
            <person name="Goeker M."/>
            <person name="Bristow J."/>
            <person name="Eisen J.A."/>
            <person name="Markowitz V."/>
            <person name="Hugenholtz P."/>
            <person name="Kyrpides N.C."/>
            <person name="Klenk H.-P."/>
            <person name="Lapidus A."/>
        </authorList>
    </citation>
    <scope>NUCLEOTIDE SEQUENCE [LARGE SCALE GENOMIC DNA]</scope>
    <source>
        <strain evidence="7">DSM 15894 / CECT 5975 / LMG 20990 / XIL07</strain>
    </source>
</reference>
<dbReference type="eggNOG" id="COG0212">
    <property type="taxonomic scope" value="Bacteria"/>
</dbReference>
<dbReference type="GO" id="GO:0030272">
    <property type="term" value="F:5-formyltetrahydrofolate cyclo-ligase activity"/>
    <property type="evidence" value="ECO:0007669"/>
    <property type="project" value="UniProtKB-EC"/>
</dbReference>
<dbReference type="GO" id="GO:0009396">
    <property type="term" value="P:folic acid-containing compound biosynthetic process"/>
    <property type="evidence" value="ECO:0007669"/>
    <property type="project" value="TreeGrafter"/>
</dbReference>
<evidence type="ECO:0000256" key="3">
    <source>
        <dbReference type="ARBA" id="ARBA00022840"/>
    </source>
</evidence>
<dbReference type="EMBL" id="CP001821">
    <property type="protein sequence ID" value="ACZ31827.1"/>
    <property type="molecule type" value="Genomic_DNA"/>
</dbReference>
<feature type="region of interest" description="Disordered" evidence="5">
    <location>
        <begin position="1"/>
        <end position="21"/>
    </location>
</feature>
<protein>
    <recommendedName>
        <fullName evidence="4">5-formyltetrahydrofolate cyclo-ligase</fullName>
        <ecNumber evidence="4">6.3.3.2</ecNumber>
    </recommendedName>
</protein>
<dbReference type="GO" id="GO:0035999">
    <property type="term" value="P:tetrahydrofolate interconversion"/>
    <property type="evidence" value="ECO:0007669"/>
    <property type="project" value="TreeGrafter"/>
</dbReference>
<dbReference type="KEGG" id="xce:Xcel_2813"/>
<dbReference type="NCBIfam" id="TIGR02727">
    <property type="entry name" value="MTHFS_bact"/>
    <property type="match status" value="1"/>
</dbReference>
<dbReference type="GO" id="GO:0046872">
    <property type="term" value="F:metal ion binding"/>
    <property type="evidence" value="ECO:0007669"/>
    <property type="project" value="UniProtKB-KW"/>
</dbReference>
<proteinExistence type="inferred from homology"/>
<dbReference type="EC" id="6.3.3.2" evidence="4"/>
<dbReference type="Proteomes" id="UP000002255">
    <property type="component" value="Chromosome"/>
</dbReference>
<evidence type="ECO:0000256" key="2">
    <source>
        <dbReference type="ARBA" id="ARBA00022741"/>
    </source>
</evidence>
<keyword evidence="3 4" id="KW-0067">ATP-binding</keyword>
<accession>D1BYF5</accession>
<comment type="catalytic activity">
    <reaction evidence="4">
        <text>(6S)-5-formyl-5,6,7,8-tetrahydrofolate + ATP = (6R)-5,10-methenyltetrahydrofolate + ADP + phosphate</text>
        <dbReference type="Rhea" id="RHEA:10488"/>
        <dbReference type="ChEBI" id="CHEBI:30616"/>
        <dbReference type="ChEBI" id="CHEBI:43474"/>
        <dbReference type="ChEBI" id="CHEBI:57455"/>
        <dbReference type="ChEBI" id="CHEBI:57457"/>
        <dbReference type="ChEBI" id="CHEBI:456216"/>
        <dbReference type="EC" id="6.3.3.2"/>
    </reaction>
</comment>
<evidence type="ECO:0000313" key="6">
    <source>
        <dbReference type="EMBL" id="ACZ31827.1"/>
    </source>
</evidence>
<comment type="cofactor">
    <cofactor evidence="4">
        <name>Mg(2+)</name>
        <dbReference type="ChEBI" id="CHEBI:18420"/>
    </cofactor>
</comment>
<keyword evidence="4" id="KW-0479">Metal-binding</keyword>
<dbReference type="RefSeq" id="WP_012879569.1">
    <property type="nucleotide sequence ID" value="NC_013530.1"/>
</dbReference>
<dbReference type="GO" id="GO:0005524">
    <property type="term" value="F:ATP binding"/>
    <property type="evidence" value="ECO:0007669"/>
    <property type="project" value="UniProtKB-KW"/>
</dbReference>
<gene>
    <name evidence="6" type="ordered locus">Xcel_2813</name>
</gene>
<dbReference type="InterPro" id="IPR002698">
    <property type="entry name" value="FTHF_cligase"/>
</dbReference>
<dbReference type="Gene3D" id="3.40.50.10420">
    <property type="entry name" value="NagB/RpiA/CoA transferase-like"/>
    <property type="match status" value="1"/>
</dbReference>
<dbReference type="PANTHER" id="PTHR23407">
    <property type="entry name" value="ATPASE INHIBITOR/5-FORMYLTETRAHYDROFOLATE CYCLO-LIGASE"/>
    <property type="match status" value="1"/>
</dbReference>
<dbReference type="Pfam" id="PF01812">
    <property type="entry name" value="5-FTHF_cyc-lig"/>
    <property type="match status" value="1"/>
</dbReference>
<dbReference type="OrthoDB" id="3242798at2"/>
<keyword evidence="2 4" id="KW-0547">Nucleotide-binding</keyword>
<dbReference type="AlphaFoldDB" id="D1BYF5"/>
<dbReference type="SUPFAM" id="SSF100950">
    <property type="entry name" value="NagB/RpiA/CoA transferase-like"/>
    <property type="match status" value="1"/>
</dbReference>
<evidence type="ECO:0000313" key="7">
    <source>
        <dbReference type="Proteomes" id="UP000002255"/>
    </source>
</evidence>
<dbReference type="PANTHER" id="PTHR23407:SF1">
    <property type="entry name" value="5-FORMYLTETRAHYDROFOLATE CYCLO-LIGASE"/>
    <property type="match status" value="1"/>
</dbReference>
<keyword evidence="7" id="KW-1185">Reference proteome</keyword>
<name>D1BYF5_XYLCX</name>
<reference evidence="7" key="1">
    <citation type="submission" date="2009-11" db="EMBL/GenBank/DDBJ databases">
        <title>The complete chromosome of Xylanimonas cellulosilytica DSM 15894.</title>
        <authorList>
            <consortium name="US DOE Joint Genome Institute (JGI-PGF)"/>
            <person name="Lucas S."/>
            <person name="Copeland A."/>
            <person name="Lapidus A."/>
            <person name="Glavina del Rio T."/>
            <person name="Dalin E."/>
            <person name="Tice H."/>
            <person name="Bruce D."/>
            <person name="Goodwin L."/>
            <person name="Pitluck S."/>
            <person name="Kyrpides N."/>
            <person name="Mavromatis K."/>
            <person name="Ivanova N."/>
            <person name="Mikhailova N."/>
            <person name="Foster B."/>
            <person name="Clum A."/>
            <person name="Brettin T."/>
            <person name="Detter J.C."/>
            <person name="Han C."/>
            <person name="Larimer F."/>
            <person name="Land M."/>
            <person name="Hauser L."/>
            <person name="Markowitz V."/>
            <person name="Cheng J.F."/>
            <person name="Hugenholtz P."/>
            <person name="Woyke T."/>
            <person name="Wu D."/>
            <person name="Gehrich-Schroeter G."/>
            <person name="Schneider S."/>
            <person name="Pukall S.R."/>
            <person name="Klenk H.P."/>
            <person name="Eisen J.A."/>
        </authorList>
    </citation>
    <scope>NUCLEOTIDE SEQUENCE [LARGE SCALE GENOMIC DNA]</scope>
    <source>
        <strain evidence="7">DSM 15894 / CECT 5975 / LMG 20990 / XIL07</strain>
    </source>
</reference>
<dbReference type="InterPro" id="IPR037171">
    <property type="entry name" value="NagB/RpiA_transferase-like"/>
</dbReference>
<dbReference type="HOGENOM" id="CLU_066245_1_0_11"/>
<organism evidence="6 7">
    <name type="scientific">Xylanimonas cellulosilytica (strain DSM 15894 / JCM 12276 / CECT 5975 / KCTC 9989 / LMG 20990 / NBRC 107835 / XIL07)</name>
    <dbReference type="NCBI Taxonomy" id="446471"/>
    <lineage>
        <taxon>Bacteria</taxon>
        <taxon>Bacillati</taxon>
        <taxon>Actinomycetota</taxon>
        <taxon>Actinomycetes</taxon>
        <taxon>Micrococcales</taxon>
        <taxon>Promicromonosporaceae</taxon>
        <taxon>Xylanimonas</taxon>
    </lineage>
</organism>
<dbReference type="STRING" id="446471.Xcel_2813"/>
<evidence type="ECO:0000256" key="1">
    <source>
        <dbReference type="ARBA" id="ARBA00010638"/>
    </source>
</evidence>
<sequence length="233" mass="24781">MTGDSTASFQPYPVRHLGDPAEAKEELRRAIRARRAARTPRQRADAATAFADVLQTVPEVRDAATVAFYAARSTEPGTHVLLERLAAHGARVLLPVLGSGLARDWAEYAAGEEMRERAPGRPPEPGGPALGAGAVAEADVVIVPALAVDTAGRRLGQGGGWYDRVLTLVPDGVTTIAMVFPDEVYDADERPLPTQAHDLPVQAVATTLGWRRLGPDTTAERVAERLDAAPTAR</sequence>
<dbReference type="InterPro" id="IPR024185">
    <property type="entry name" value="FTHF_cligase-like_sf"/>
</dbReference>
<evidence type="ECO:0000256" key="4">
    <source>
        <dbReference type="RuleBase" id="RU361279"/>
    </source>
</evidence>
<evidence type="ECO:0000256" key="5">
    <source>
        <dbReference type="SAM" id="MobiDB-lite"/>
    </source>
</evidence>
<comment type="similarity">
    <text evidence="1 4">Belongs to the 5-formyltetrahydrofolate cyclo-ligase family.</text>
</comment>
<keyword evidence="4" id="KW-0460">Magnesium</keyword>